<dbReference type="AlphaFoldDB" id="A0A2P2QH33"/>
<organism evidence="1">
    <name type="scientific">Rhizophora mucronata</name>
    <name type="common">Asiatic mangrove</name>
    <dbReference type="NCBI Taxonomy" id="61149"/>
    <lineage>
        <taxon>Eukaryota</taxon>
        <taxon>Viridiplantae</taxon>
        <taxon>Streptophyta</taxon>
        <taxon>Embryophyta</taxon>
        <taxon>Tracheophyta</taxon>
        <taxon>Spermatophyta</taxon>
        <taxon>Magnoliopsida</taxon>
        <taxon>eudicotyledons</taxon>
        <taxon>Gunneridae</taxon>
        <taxon>Pentapetalae</taxon>
        <taxon>rosids</taxon>
        <taxon>fabids</taxon>
        <taxon>Malpighiales</taxon>
        <taxon>Rhizophoraceae</taxon>
        <taxon>Rhizophora</taxon>
    </lineage>
</organism>
<sequence>MKQWENNSSPFNCVDAIFCIFCSHCLIDPT</sequence>
<dbReference type="EMBL" id="GGEC01085818">
    <property type="protein sequence ID" value="MBX66302.1"/>
    <property type="molecule type" value="Transcribed_RNA"/>
</dbReference>
<reference evidence="1" key="1">
    <citation type="submission" date="2018-02" db="EMBL/GenBank/DDBJ databases">
        <title>Rhizophora mucronata_Transcriptome.</title>
        <authorList>
            <person name="Meera S.P."/>
            <person name="Sreeshan A."/>
            <person name="Augustine A."/>
        </authorList>
    </citation>
    <scope>NUCLEOTIDE SEQUENCE</scope>
    <source>
        <tissue evidence="1">Leaf</tissue>
    </source>
</reference>
<evidence type="ECO:0000313" key="1">
    <source>
        <dbReference type="EMBL" id="MBX66302.1"/>
    </source>
</evidence>
<protein>
    <submittedName>
        <fullName evidence="1">Uncharacterized protein</fullName>
    </submittedName>
</protein>
<accession>A0A2P2QH33</accession>
<proteinExistence type="predicted"/>
<name>A0A2P2QH33_RHIMU</name>